<keyword evidence="8" id="KW-1185">Reference proteome</keyword>
<comment type="caution">
    <text evidence="7">The sequence shown here is derived from an EMBL/GenBank/DDBJ whole genome shotgun (WGS) entry which is preliminary data.</text>
</comment>
<dbReference type="InterPro" id="IPR007343">
    <property type="entry name" value="Uncharacterised_pept_Zn_put"/>
</dbReference>
<organism evidence="7 8">
    <name type="scientific">Lipingzhangella halophila</name>
    <dbReference type="NCBI Taxonomy" id="1783352"/>
    <lineage>
        <taxon>Bacteria</taxon>
        <taxon>Bacillati</taxon>
        <taxon>Actinomycetota</taxon>
        <taxon>Actinomycetes</taxon>
        <taxon>Streptosporangiales</taxon>
        <taxon>Nocardiopsidaceae</taxon>
        <taxon>Lipingzhangella</taxon>
    </lineage>
</organism>
<dbReference type="Proteomes" id="UP000523007">
    <property type="component" value="Unassembled WGS sequence"/>
</dbReference>
<dbReference type="AlphaFoldDB" id="A0A7W7RHQ0"/>
<dbReference type="GO" id="GO:0016020">
    <property type="term" value="C:membrane"/>
    <property type="evidence" value="ECO:0007669"/>
    <property type="project" value="UniProtKB-SubCell"/>
</dbReference>
<keyword evidence="2 6" id="KW-0812">Transmembrane</keyword>
<evidence type="ECO:0000256" key="3">
    <source>
        <dbReference type="ARBA" id="ARBA00022989"/>
    </source>
</evidence>
<keyword evidence="4 6" id="KW-0472">Membrane</keyword>
<feature type="compositionally biased region" description="Pro residues" evidence="5">
    <location>
        <begin position="8"/>
        <end position="39"/>
    </location>
</feature>
<name>A0A7W7RHQ0_9ACTN</name>
<gene>
    <name evidence="7" type="ORF">F4561_002990</name>
</gene>
<keyword evidence="3 6" id="KW-1133">Transmembrane helix</keyword>
<dbReference type="RefSeq" id="WP_312885272.1">
    <property type="nucleotide sequence ID" value="NZ_JACHJT010000001.1"/>
</dbReference>
<sequence length="345" mass="36235">MDTTPGGQPMPGPGQGPAPAPPYGPAPSAPPGGGAPPPAYARVPVQGYPFEPVPPARRRSRAALWLPLSGSLLAGLVAVLVGLALLVNSTATSEPDATGGDPTEHFDSGLDSPPPPLEIDVEQHPLYDTSVPAEAGCDLPDLDTSSSASWEAFSEEVGVCLDELWQPHLEDLGLRTDTPTFRVTEQNPDSPGQEGMTLAYYQGDKLSVTVVLPNVVELSESIPDGQEEGVWAALLGHEYGHHVQQVTGLLDAAAELENGAPTESGALQALRRTELQAECLGGVAMQGFGAFDDAELDTINEFLNGGNDLSTHGSARNRQHWFEEGRSNDTMAGCNTYEADASLVR</sequence>
<evidence type="ECO:0000256" key="2">
    <source>
        <dbReference type="ARBA" id="ARBA00022692"/>
    </source>
</evidence>
<dbReference type="EMBL" id="JACHJT010000001">
    <property type="protein sequence ID" value="MBB4932170.1"/>
    <property type="molecule type" value="Genomic_DNA"/>
</dbReference>
<evidence type="ECO:0000256" key="4">
    <source>
        <dbReference type="ARBA" id="ARBA00023136"/>
    </source>
</evidence>
<evidence type="ECO:0000256" key="6">
    <source>
        <dbReference type="SAM" id="Phobius"/>
    </source>
</evidence>
<feature type="transmembrane region" description="Helical" evidence="6">
    <location>
        <begin position="64"/>
        <end position="87"/>
    </location>
</feature>
<dbReference type="Pfam" id="PF04228">
    <property type="entry name" value="Zn_peptidase"/>
    <property type="match status" value="1"/>
</dbReference>
<dbReference type="PANTHER" id="PTHR30168">
    <property type="entry name" value="PUTATIVE MEMBRANE PROTEIN YPFJ"/>
    <property type="match status" value="1"/>
</dbReference>
<comment type="subcellular location">
    <subcellularLocation>
        <location evidence="1">Membrane</location>
        <topology evidence="1">Single-pass membrane protein</topology>
    </subcellularLocation>
</comment>
<evidence type="ECO:0008006" key="9">
    <source>
        <dbReference type="Google" id="ProtNLM"/>
    </source>
</evidence>
<evidence type="ECO:0000313" key="8">
    <source>
        <dbReference type="Proteomes" id="UP000523007"/>
    </source>
</evidence>
<dbReference type="PANTHER" id="PTHR30168:SF0">
    <property type="entry name" value="INNER MEMBRANE PROTEIN"/>
    <property type="match status" value="1"/>
</dbReference>
<proteinExistence type="predicted"/>
<feature type="region of interest" description="Disordered" evidence="5">
    <location>
        <begin position="91"/>
        <end position="118"/>
    </location>
</feature>
<feature type="region of interest" description="Disordered" evidence="5">
    <location>
        <begin position="1"/>
        <end position="43"/>
    </location>
</feature>
<accession>A0A7W7RHQ0</accession>
<evidence type="ECO:0000256" key="1">
    <source>
        <dbReference type="ARBA" id="ARBA00004167"/>
    </source>
</evidence>
<protein>
    <recommendedName>
        <fullName evidence="9">Neutral zinc metallopeptidase</fullName>
    </recommendedName>
</protein>
<reference evidence="7 8" key="1">
    <citation type="submission" date="2020-08" db="EMBL/GenBank/DDBJ databases">
        <title>Sequencing the genomes of 1000 actinobacteria strains.</title>
        <authorList>
            <person name="Klenk H.-P."/>
        </authorList>
    </citation>
    <scope>NUCLEOTIDE SEQUENCE [LARGE SCALE GENOMIC DNA]</scope>
    <source>
        <strain evidence="7 8">DSM 102030</strain>
    </source>
</reference>
<evidence type="ECO:0000256" key="5">
    <source>
        <dbReference type="SAM" id="MobiDB-lite"/>
    </source>
</evidence>
<evidence type="ECO:0000313" key="7">
    <source>
        <dbReference type="EMBL" id="MBB4932170.1"/>
    </source>
</evidence>